<dbReference type="EMBL" id="CP065938">
    <property type="protein sequence ID" value="UWX06644.1"/>
    <property type="molecule type" value="Genomic_DNA"/>
</dbReference>
<keyword evidence="3 5" id="KW-0949">S-adenosyl-L-methionine</keyword>
<evidence type="ECO:0000313" key="8">
    <source>
        <dbReference type="Proteomes" id="UP001058120"/>
    </source>
</evidence>
<evidence type="ECO:0000313" key="7">
    <source>
        <dbReference type="EMBL" id="UWX06644.1"/>
    </source>
</evidence>
<dbReference type="CDD" id="cd02440">
    <property type="entry name" value="AdoMet_MTases"/>
    <property type="match status" value="1"/>
</dbReference>
<proteinExistence type="inferred from homology"/>
<dbReference type="Gene3D" id="3.40.50.150">
    <property type="entry name" value="Vaccinia Virus protein VP39"/>
    <property type="match status" value="1"/>
</dbReference>
<accession>A0ABY5Y371</accession>
<keyword evidence="1 5" id="KW-0489">Methyltransferase</keyword>
<feature type="domain" description="tRNA (adenine(58)-N(1))-methyltransferase catalytic subunit TRM61 C-terminal" evidence="6">
    <location>
        <begin position="71"/>
        <end position="246"/>
    </location>
</feature>
<dbReference type="Gene3D" id="3.10.330.20">
    <property type="match status" value="1"/>
</dbReference>
<evidence type="ECO:0000259" key="6">
    <source>
        <dbReference type="Pfam" id="PF08704"/>
    </source>
</evidence>
<organism evidence="7 8">
    <name type="scientific">Taurinivorans muris</name>
    <dbReference type="NCBI Taxonomy" id="2787751"/>
    <lineage>
        <taxon>Bacteria</taxon>
        <taxon>Pseudomonadati</taxon>
        <taxon>Thermodesulfobacteriota</taxon>
        <taxon>Desulfovibrionia</taxon>
        <taxon>Desulfovibrionales</taxon>
        <taxon>Desulfovibrionaceae</taxon>
        <taxon>Taurinivorans</taxon>
    </lineage>
</organism>
<sequence>MPQYGELTYLVSVKDKKKLLRIKENEDWQTQHGLVRMEDIVNTPFGGEVKSSLGVPFRVERVELFDLIMGIKRQTQIMYPKDMGLICMKLGVGNGRTILEAGSGSGGLTIALSWFSGEKGTVHSFEAREEFHKLAQKNVAWAGVGHNVHFHHRDIADGFGIDDPEILNGKKADALFLDVRTPWDYLDQALKALVDGAPIAFLLPCVDQVSTLLLALEKGPFENTEVLEILVRPWKAVPDRLRPADRMCAHTCFLVFTKHQQKSPEWDKHIKLGTRERKQYAAKMKRLGLDAEEEQDFDENGIQEE</sequence>
<gene>
    <name evidence="7" type="ORF">JBF11_04885</name>
</gene>
<keyword evidence="8" id="KW-1185">Reference proteome</keyword>
<dbReference type="InterPro" id="IPR029063">
    <property type="entry name" value="SAM-dependent_MTases_sf"/>
</dbReference>
<evidence type="ECO:0000256" key="4">
    <source>
        <dbReference type="ARBA" id="ARBA00022694"/>
    </source>
</evidence>
<dbReference type="InterPro" id="IPR014816">
    <property type="entry name" value="tRNA_MeTrfase_Gcd14"/>
</dbReference>
<evidence type="ECO:0000256" key="3">
    <source>
        <dbReference type="ARBA" id="ARBA00022691"/>
    </source>
</evidence>
<evidence type="ECO:0000256" key="5">
    <source>
        <dbReference type="PIRNR" id="PIRNR017269"/>
    </source>
</evidence>
<dbReference type="PANTHER" id="PTHR12133:SF1">
    <property type="entry name" value="TRNA (ADENINE(58)-N(1))-METHYLTRANSFERASE, MITOCHONDRIAL"/>
    <property type="match status" value="1"/>
</dbReference>
<keyword evidence="2 5" id="KW-0808">Transferase</keyword>
<reference evidence="7" key="1">
    <citation type="submission" date="2020-12" db="EMBL/GenBank/DDBJ databases">
        <title>Taurinivorans muris gen. nov., sp. nov., fundamental and realized metabolic niche of a ubiquitous sulfidogenic bacterium in the murine intestine.</title>
        <authorList>
            <person name="Ye H."/>
            <person name="Hanson B.T."/>
            <person name="Loy A."/>
        </authorList>
    </citation>
    <scope>NUCLEOTIDE SEQUENCE</scope>
    <source>
        <strain evidence="7">LT0009</strain>
    </source>
</reference>
<keyword evidence="4 5" id="KW-0819">tRNA processing</keyword>
<dbReference type="Proteomes" id="UP001058120">
    <property type="component" value="Chromosome"/>
</dbReference>
<comment type="catalytic activity">
    <reaction evidence="5">
        <text>adenosine(58) in tRNA + S-adenosyl-L-methionine = N(1)-methyladenosine(58) in tRNA + S-adenosyl-L-homocysteine + H(+)</text>
        <dbReference type="Rhea" id="RHEA:43152"/>
        <dbReference type="Rhea" id="RHEA-COMP:10365"/>
        <dbReference type="Rhea" id="RHEA-COMP:10366"/>
        <dbReference type="ChEBI" id="CHEBI:15378"/>
        <dbReference type="ChEBI" id="CHEBI:57856"/>
        <dbReference type="ChEBI" id="CHEBI:59789"/>
        <dbReference type="ChEBI" id="CHEBI:74411"/>
        <dbReference type="ChEBI" id="CHEBI:74491"/>
        <dbReference type="EC" id="2.1.1.220"/>
    </reaction>
</comment>
<comment type="function">
    <text evidence="5">Catalyzes the S-adenosyl-L-methionine-dependent formation of N(1)-methyladenine at position 58 (m1A58) in tRNA.</text>
</comment>
<evidence type="ECO:0000256" key="1">
    <source>
        <dbReference type="ARBA" id="ARBA00022603"/>
    </source>
</evidence>
<dbReference type="RefSeq" id="WP_334316255.1">
    <property type="nucleotide sequence ID" value="NZ_CP065938.1"/>
</dbReference>
<dbReference type="EC" id="2.1.1.220" evidence="5"/>
<comment type="subunit">
    <text evidence="5">Homotetramer composed of a dimer of dimers.</text>
</comment>
<dbReference type="PIRSF" id="PIRSF017269">
    <property type="entry name" value="GCD14"/>
    <property type="match status" value="1"/>
</dbReference>
<comment type="similarity">
    <text evidence="5">Belongs to the class I-like SAM-binding methyltransferase superfamily. TRM61 family.</text>
</comment>
<dbReference type="InterPro" id="IPR049470">
    <property type="entry name" value="TRM61_C"/>
</dbReference>
<dbReference type="SUPFAM" id="SSF53335">
    <property type="entry name" value="S-adenosyl-L-methionine-dependent methyltransferases"/>
    <property type="match status" value="1"/>
</dbReference>
<dbReference type="Pfam" id="PF08704">
    <property type="entry name" value="GCD14"/>
    <property type="match status" value="1"/>
</dbReference>
<evidence type="ECO:0000256" key="2">
    <source>
        <dbReference type="ARBA" id="ARBA00022679"/>
    </source>
</evidence>
<dbReference type="PANTHER" id="PTHR12133">
    <property type="entry name" value="TRNA (ADENINE(58)-N(1))-METHYLTRANSFERASE"/>
    <property type="match status" value="1"/>
</dbReference>
<name>A0ABY5Y371_9BACT</name>
<protein>
    <recommendedName>
        <fullName evidence="5">tRNA (adenine(58)-N(1))-methyltransferase TrmI</fullName>
        <ecNumber evidence="5">2.1.1.220</ecNumber>
    </recommendedName>
</protein>